<gene>
    <name evidence="2" type="ORF">Tsubulata_043499</name>
</gene>
<reference evidence="2" key="1">
    <citation type="submission" date="2022-02" db="EMBL/GenBank/DDBJ databases">
        <authorList>
            <person name="Henning P.M."/>
            <person name="McCubbin A.G."/>
            <person name="Shore J.S."/>
        </authorList>
    </citation>
    <scope>NUCLEOTIDE SEQUENCE</scope>
    <source>
        <strain evidence="2">F60SS</strain>
        <tissue evidence="2">Leaves</tissue>
    </source>
</reference>
<feature type="compositionally biased region" description="Polar residues" evidence="1">
    <location>
        <begin position="629"/>
        <end position="652"/>
    </location>
</feature>
<feature type="region of interest" description="Disordered" evidence="1">
    <location>
        <begin position="629"/>
        <end position="665"/>
    </location>
</feature>
<accession>A0A9Q0F742</accession>
<feature type="region of interest" description="Disordered" evidence="1">
    <location>
        <begin position="682"/>
        <end position="710"/>
    </location>
</feature>
<dbReference type="AlphaFoldDB" id="A0A9Q0F742"/>
<keyword evidence="3" id="KW-1185">Reference proteome</keyword>
<evidence type="ECO:0000313" key="3">
    <source>
        <dbReference type="Proteomes" id="UP001141552"/>
    </source>
</evidence>
<feature type="compositionally biased region" description="Polar residues" evidence="1">
    <location>
        <begin position="685"/>
        <end position="694"/>
    </location>
</feature>
<dbReference type="Pfam" id="PF05904">
    <property type="entry name" value="DUF863"/>
    <property type="match status" value="1"/>
</dbReference>
<feature type="region of interest" description="Disordered" evidence="1">
    <location>
        <begin position="140"/>
        <end position="187"/>
    </location>
</feature>
<dbReference type="PANTHER" id="PTHR33167">
    <property type="entry name" value="TRANSCRIPTION FACTOR, PUTATIVE (DUF863)-RELATED"/>
    <property type="match status" value="1"/>
</dbReference>
<protein>
    <submittedName>
        <fullName evidence="2">Uncharacterized protein</fullName>
    </submittedName>
</protein>
<feature type="region of interest" description="Disordered" evidence="1">
    <location>
        <begin position="1049"/>
        <end position="1073"/>
    </location>
</feature>
<reference evidence="2" key="2">
    <citation type="journal article" date="2023" name="Plants (Basel)">
        <title>Annotation of the Turnera subulata (Passifloraceae) Draft Genome Reveals the S-Locus Evolved after the Divergence of Turneroideae from Passifloroideae in a Stepwise Manner.</title>
        <authorList>
            <person name="Henning P.M."/>
            <person name="Roalson E.H."/>
            <person name="Mir W."/>
            <person name="McCubbin A.G."/>
            <person name="Shore J.S."/>
        </authorList>
    </citation>
    <scope>NUCLEOTIDE SEQUENCE</scope>
    <source>
        <strain evidence="2">F60SS</strain>
    </source>
</reference>
<dbReference type="OrthoDB" id="630817at2759"/>
<name>A0A9Q0F742_9ROSI</name>
<evidence type="ECO:0000313" key="2">
    <source>
        <dbReference type="EMBL" id="KAJ4825324.1"/>
    </source>
</evidence>
<dbReference type="Proteomes" id="UP001141552">
    <property type="component" value="Unassembled WGS sequence"/>
</dbReference>
<dbReference type="EMBL" id="JAKUCV010006934">
    <property type="protein sequence ID" value="KAJ4825324.1"/>
    <property type="molecule type" value="Genomic_DNA"/>
</dbReference>
<feature type="compositionally biased region" description="Basic and acidic residues" evidence="1">
    <location>
        <begin position="700"/>
        <end position="710"/>
    </location>
</feature>
<sequence length="1073" mass="118589">MGTKVHCDSYFPGYFSMRDLNENSNSCSWPFYYGDKTFANAQYYNGFLPSTIADVYPGNEKDAVKRTMLEHEAIFKTQLYELHRLYRIQRDLMDEIKRKELHKNRMAVETSLSSSPLASQITSEEARKWHIPGFPMPNSVCARPSTSGVEESHSPLSSMKGNSAQASPLPSQNGGPTKSVDMLESRPTKVRRKMFDLQLPADEYIDTEESDHFKDANASGISSFLSNRDPKFAPESGTNLFLVNGEKNNCQGDASRSESCVRSTTNMADLNKPIEIEETNTSAYFDVGCSSSLRENRVHELAARPNAHFLGFPKEMNSLHGSSGMTHSNPPLEDNANKKQWFSQMLEAGHGKSNTKPVSQCSQPEKLPQTTQPFQVFFNKARETPGHFVADQIKVDQMREKMACDFDISERNRECPEPVSSSVRSPYPVASSSDVGKSWSDVVLSWEKPGGSLRMQPYVNSSATLSSQASTQSLQWDYNGFLASKSSLGSEVSHRNGFYHGSSSGSKETAGRLSSGNYEYWNCTTANALASEHLINHSSSKLCKSLNCTDLKSPKDLNLNVDLSNSISNGGSHQKVVEVIDLERKHEDRLTALPWLRAKPACKNESMSGGVDLNKVELGFLHSSSSRLCNQNESAEDPNQTVTQNRYSTSFSDAGEGSKIERSNSSSCNKILGFPIFGKPHTPKNESSSFTSPPVTLPRPFEEVDDNSRKGRGLDINLPCDAIVQDCSQQTAPEVVIIEKETDAEVANFRHQIDLNSCVTEDEASVMPTDPCLNMKVVGIDLEAPLLPETEECSISREDHTHTHDEPLQLTHQKAEGPQDELVRIAAEAIVAISSIDQSRGVGNAGCSPQEASTTDPLLDWFAEIVSCYGADVEGEFDADSKGKEEGEENDDTCSEGFDYFVSMTLKLEETKEEDYMPKPLVPENLKLDETGSTPVLTRTRKGQGRRGRQRRDFQRDILPGLASLSRHEVTEDLQTFGGLMRATGQAWQCGLTRRNATRNGCGRGRRRTTQVNVNPSSSVVVTTAPPCIPLIQQLNNIEVGLEDRSLAGWGKTTRRPRRQRCPAGNPPSIPLT</sequence>
<evidence type="ECO:0000256" key="1">
    <source>
        <dbReference type="SAM" id="MobiDB-lite"/>
    </source>
</evidence>
<feature type="compositionally biased region" description="Polar residues" evidence="1">
    <location>
        <begin position="144"/>
        <end position="176"/>
    </location>
</feature>
<dbReference type="PANTHER" id="PTHR33167:SF4">
    <property type="entry name" value="TRANSCRIPTION FACTOR, PUTATIVE (DUF863)-RELATED"/>
    <property type="match status" value="1"/>
</dbReference>
<proteinExistence type="predicted"/>
<comment type="caution">
    <text evidence="2">The sequence shown here is derived from an EMBL/GenBank/DDBJ whole genome shotgun (WGS) entry which is preliminary data.</text>
</comment>
<dbReference type="InterPro" id="IPR008581">
    <property type="entry name" value="DUF863_pln"/>
</dbReference>
<organism evidence="2 3">
    <name type="scientific">Turnera subulata</name>
    <dbReference type="NCBI Taxonomy" id="218843"/>
    <lineage>
        <taxon>Eukaryota</taxon>
        <taxon>Viridiplantae</taxon>
        <taxon>Streptophyta</taxon>
        <taxon>Embryophyta</taxon>
        <taxon>Tracheophyta</taxon>
        <taxon>Spermatophyta</taxon>
        <taxon>Magnoliopsida</taxon>
        <taxon>eudicotyledons</taxon>
        <taxon>Gunneridae</taxon>
        <taxon>Pentapetalae</taxon>
        <taxon>rosids</taxon>
        <taxon>fabids</taxon>
        <taxon>Malpighiales</taxon>
        <taxon>Passifloraceae</taxon>
        <taxon>Turnera</taxon>
    </lineage>
</organism>